<dbReference type="SUPFAM" id="SSF50494">
    <property type="entry name" value="Trypsin-like serine proteases"/>
    <property type="match status" value="1"/>
</dbReference>
<evidence type="ECO:0000256" key="6">
    <source>
        <dbReference type="ARBA" id="ARBA00023157"/>
    </source>
</evidence>
<evidence type="ECO:0000256" key="4">
    <source>
        <dbReference type="ARBA" id="ARBA00022825"/>
    </source>
</evidence>
<feature type="domain" description="Peptidase S1" evidence="11">
    <location>
        <begin position="1"/>
        <end position="235"/>
    </location>
</feature>
<dbReference type="FunFam" id="2.40.10.10:FF:000068">
    <property type="entry name" value="transmembrane protease serine 2"/>
    <property type="match status" value="1"/>
</dbReference>
<evidence type="ECO:0000256" key="2">
    <source>
        <dbReference type="ARBA" id="ARBA00022757"/>
    </source>
</evidence>
<keyword evidence="5" id="KW-0865">Zymogen</keyword>
<dbReference type="InterPro" id="IPR009003">
    <property type="entry name" value="Peptidase_S1_PA"/>
</dbReference>
<dbReference type="EC" id="3.4.21.4" evidence="9"/>
<dbReference type="OrthoDB" id="10059102at2759"/>
<keyword evidence="2" id="KW-0222">Digestion</keyword>
<comment type="similarity">
    <text evidence="7">Belongs to the peptidase S1 family. CLIP subfamily.</text>
</comment>
<dbReference type="GO" id="GO:0004252">
    <property type="term" value="F:serine-type endopeptidase activity"/>
    <property type="evidence" value="ECO:0007669"/>
    <property type="project" value="UniProtKB-EC"/>
</dbReference>
<keyword evidence="3 10" id="KW-0378">Hydrolase</keyword>
<keyword evidence="4 10" id="KW-0720">Serine protease</keyword>
<dbReference type="AlphaFoldDB" id="A0A6L2PV88"/>
<proteinExistence type="inferred from homology"/>
<dbReference type="PROSITE" id="PS00134">
    <property type="entry name" value="TRYPSIN_HIS"/>
    <property type="match status" value="1"/>
</dbReference>
<dbReference type="GO" id="GO:0006508">
    <property type="term" value="P:proteolysis"/>
    <property type="evidence" value="ECO:0007669"/>
    <property type="project" value="UniProtKB-KW"/>
</dbReference>
<evidence type="ECO:0000256" key="10">
    <source>
        <dbReference type="RuleBase" id="RU363034"/>
    </source>
</evidence>
<sequence length="237" mass="25853">MSLQVHGVHECGASTLSRQWAVTAAHCFVREREGGAELQLADLSIRGGSSRHDVGGTLHQVTQVIVHHLYDPEVYDYDIALLKVKPQFRFGPNVRPIKLPPQNYSEVTGAKAKVSGWGHRHVVQASAAFMAQNKLLASRNPRSQENNLLRRTNVTILSRGLCHELYPELTSRMLCAGRYPKGGKDACQGDSGGPLVSQRVLVGVVSWGVGCGLGNFPGVYTRVSVLHDWIVNITGLP</sequence>
<dbReference type="Pfam" id="PF00089">
    <property type="entry name" value="Trypsin"/>
    <property type="match status" value="1"/>
</dbReference>
<dbReference type="Proteomes" id="UP000502823">
    <property type="component" value="Unassembled WGS sequence"/>
</dbReference>
<reference evidence="13" key="1">
    <citation type="submission" date="2020-01" db="EMBL/GenBank/DDBJ databases">
        <title>Draft genome sequence of the Termite Coptotermes fromosanus.</title>
        <authorList>
            <person name="Itakura S."/>
            <person name="Yosikawa Y."/>
            <person name="Umezawa K."/>
        </authorList>
    </citation>
    <scope>NUCLEOTIDE SEQUENCE [LARGE SCALE GENOMIC DNA]</scope>
</reference>
<dbReference type="PRINTS" id="PR00722">
    <property type="entry name" value="CHYMOTRYPSIN"/>
</dbReference>
<organism evidence="12 13">
    <name type="scientific">Coptotermes formosanus</name>
    <name type="common">Formosan subterranean termite</name>
    <dbReference type="NCBI Taxonomy" id="36987"/>
    <lineage>
        <taxon>Eukaryota</taxon>
        <taxon>Metazoa</taxon>
        <taxon>Ecdysozoa</taxon>
        <taxon>Arthropoda</taxon>
        <taxon>Hexapoda</taxon>
        <taxon>Insecta</taxon>
        <taxon>Pterygota</taxon>
        <taxon>Neoptera</taxon>
        <taxon>Polyneoptera</taxon>
        <taxon>Dictyoptera</taxon>
        <taxon>Blattodea</taxon>
        <taxon>Blattoidea</taxon>
        <taxon>Termitoidae</taxon>
        <taxon>Rhinotermitidae</taxon>
        <taxon>Coptotermes</taxon>
    </lineage>
</organism>
<evidence type="ECO:0000313" key="12">
    <source>
        <dbReference type="EMBL" id="GFG35530.1"/>
    </source>
</evidence>
<dbReference type="InterPro" id="IPR033116">
    <property type="entry name" value="TRYPSIN_SER"/>
</dbReference>
<dbReference type="PROSITE" id="PS50240">
    <property type="entry name" value="TRYPSIN_DOM"/>
    <property type="match status" value="1"/>
</dbReference>
<dbReference type="InterPro" id="IPR001254">
    <property type="entry name" value="Trypsin_dom"/>
</dbReference>
<evidence type="ECO:0000256" key="7">
    <source>
        <dbReference type="ARBA" id="ARBA00024195"/>
    </source>
</evidence>
<dbReference type="InterPro" id="IPR018114">
    <property type="entry name" value="TRYPSIN_HIS"/>
</dbReference>
<dbReference type="InParanoid" id="A0A6L2PV88"/>
<dbReference type="CDD" id="cd00190">
    <property type="entry name" value="Tryp_SPc"/>
    <property type="match status" value="1"/>
</dbReference>
<evidence type="ECO:0000256" key="9">
    <source>
        <dbReference type="ARBA" id="ARBA00038868"/>
    </source>
</evidence>
<comment type="caution">
    <text evidence="12">The sequence shown here is derived from an EMBL/GenBank/DDBJ whole genome shotgun (WGS) entry which is preliminary data.</text>
</comment>
<name>A0A6L2PV88_COPFO</name>
<evidence type="ECO:0000256" key="5">
    <source>
        <dbReference type="ARBA" id="ARBA00023145"/>
    </source>
</evidence>
<evidence type="ECO:0000259" key="11">
    <source>
        <dbReference type="PROSITE" id="PS50240"/>
    </source>
</evidence>
<protein>
    <recommendedName>
        <fullName evidence="9">trypsin</fullName>
        <ecNumber evidence="9">3.4.21.4</ecNumber>
    </recommendedName>
</protein>
<dbReference type="EMBL" id="BLKM01000553">
    <property type="protein sequence ID" value="GFG35530.1"/>
    <property type="molecule type" value="Genomic_DNA"/>
</dbReference>
<accession>A0A6L2PV88</accession>
<dbReference type="SMART" id="SM00020">
    <property type="entry name" value="Tryp_SPc"/>
    <property type="match status" value="1"/>
</dbReference>
<dbReference type="PANTHER" id="PTHR24276">
    <property type="entry name" value="POLYSERASE-RELATED"/>
    <property type="match status" value="1"/>
</dbReference>
<comment type="catalytic activity">
    <reaction evidence="8">
        <text>Preferential cleavage: Arg-|-Xaa, Lys-|-Xaa.</text>
        <dbReference type="EC" id="3.4.21.4"/>
    </reaction>
</comment>
<dbReference type="Gene3D" id="2.40.10.10">
    <property type="entry name" value="Trypsin-like serine proteases"/>
    <property type="match status" value="1"/>
</dbReference>
<evidence type="ECO:0000256" key="3">
    <source>
        <dbReference type="ARBA" id="ARBA00022801"/>
    </source>
</evidence>
<dbReference type="InterPro" id="IPR043504">
    <property type="entry name" value="Peptidase_S1_PA_chymotrypsin"/>
</dbReference>
<evidence type="ECO:0000256" key="8">
    <source>
        <dbReference type="ARBA" id="ARBA00036320"/>
    </source>
</evidence>
<evidence type="ECO:0000313" key="13">
    <source>
        <dbReference type="Proteomes" id="UP000502823"/>
    </source>
</evidence>
<keyword evidence="13" id="KW-1185">Reference proteome</keyword>
<dbReference type="FunFam" id="2.40.10.10:FF:000002">
    <property type="entry name" value="Transmembrane protease serine"/>
    <property type="match status" value="1"/>
</dbReference>
<dbReference type="PANTHER" id="PTHR24276:SF97">
    <property type="entry name" value="GH13245P2-RELATED"/>
    <property type="match status" value="1"/>
</dbReference>
<gene>
    <name evidence="12" type="ORF">Cfor_12796</name>
</gene>
<keyword evidence="1 10" id="KW-0645">Protease</keyword>
<keyword evidence="6" id="KW-1015">Disulfide bond</keyword>
<dbReference type="PROSITE" id="PS00135">
    <property type="entry name" value="TRYPSIN_SER"/>
    <property type="match status" value="1"/>
</dbReference>
<dbReference type="InterPro" id="IPR001314">
    <property type="entry name" value="Peptidase_S1A"/>
</dbReference>
<dbReference type="GO" id="GO:0007586">
    <property type="term" value="P:digestion"/>
    <property type="evidence" value="ECO:0007669"/>
    <property type="project" value="UniProtKB-KW"/>
</dbReference>
<evidence type="ECO:0000256" key="1">
    <source>
        <dbReference type="ARBA" id="ARBA00022670"/>
    </source>
</evidence>
<dbReference type="InterPro" id="IPR050430">
    <property type="entry name" value="Peptidase_S1"/>
</dbReference>